<protein>
    <submittedName>
        <fullName evidence="1">Uncharacterized protein</fullName>
    </submittedName>
</protein>
<gene>
    <name evidence="1" type="ORF">DICPUDRAFT_78159</name>
</gene>
<proteinExistence type="predicted"/>
<keyword evidence="2" id="KW-1185">Reference proteome</keyword>
<name>F0ZIQ8_DICPU</name>
<dbReference type="Proteomes" id="UP000001064">
    <property type="component" value="Unassembled WGS sequence"/>
</dbReference>
<dbReference type="VEuPathDB" id="AmoebaDB:DICPUDRAFT_78159"/>
<sequence>MNLPNYLYKKILEIIFNYICKNFPIKYYGRYDIKNNNEFIRYSLVNKSWFKCVSKILERKIRNKNFGVFKSFIESPTTPSDYKLIKYQNSTIVLKNLTINGYNGWVKSIEKCSEQVNKILINLNISSSNPVNGLDLIQNNFIFNLSFSNTTATNVFSLVQYFSKENSLNKIKKIKLNHHIDVLFSILAFNVSNIKFYDASNGVDIEERVNNIKLKFKSNDGSLKVQDLLCFPKNEATAYNIPNHGLKKFSVNTNIKMILDNMDQSFLKSYEDREDQLKKNLSSWDTFIDKLSKNKELYSLSVGVYGFFRELEPKLINKGFKSLLSSPSCIKSLSFFGEIDSNIYEGLALNRSIKNVSIPIKYFSSMVKEVLVNNKTIKNLYVLQNESMDILNCLKELIEYSDKIELFSITFEIYTSFRYISNCIDLLYSHHFNIKEFNFLNRKDNNIIVHPNPNNYKLFQLVSNNSIVNISSRDTPEIINKTSWDFVKNL</sequence>
<accession>F0ZIQ8</accession>
<dbReference type="PANTHER" id="PTHR32423">
    <property type="entry name" value="SAP DOMAIN-CONTAINING PROTEIN-RELATED"/>
    <property type="match status" value="1"/>
</dbReference>
<dbReference type="GeneID" id="10501171"/>
<dbReference type="PANTHER" id="PTHR32423:SF65">
    <property type="entry name" value="F-BOX DOMAIN-CONTAINING PROTEIN"/>
    <property type="match status" value="1"/>
</dbReference>
<reference evidence="2" key="1">
    <citation type="journal article" date="2011" name="Genome Biol.">
        <title>Comparative genomics of the social amoebae Dictyostelium discoideum and Dictyostelium purpureum.</title>
        <authorList>
            <consortium name="US DOE Joint Genome Institute (JGI-PGF)"/>
            <person name="Sucgang R."/>
            <person name="Kuo A."/>
            <person name="Tian X."/>
            <person name="Salerno W."/>
            <person name="Parikh A."/>
            <person name="Feasley C.L."/>
            <person name="Dalin E."/>
            <person name="Tu H."/>
            <person name="Huang E."/>
            <person name="Barry K."/>
            <person name="Lindquist E."/>
            <person name="Shapiro H."/>
            <person name="Bruce D."/>
            <person name="Schmutz J."/>
            <person name="Salamov A."/>
            <person name="Fey P."/>
            <person name="Gaudet P."/>
            <person name="Anjard C."/>
            <person name="Babu M.M."/>
            <person name="Basu S."/>
            <person name="Bushmanova Y."/>
            <person name="van der Wel H."/>
            <person name="Katoh-Kurasawa M."/>
            <person name="Dinh C."/>
            <person name="Coutinho P.M."/>
            <person name="Saito T."/>
            <person name="Elias M."/>
            <person name="Schaap P."/>
            <person name="Kay R.R."/>
            <person name="Henrissat B."/>
            <person name="Eichinger L."/>
            <person name="Rivero F."/>
            <person name="Putnam N.H."/>
            <person name="West C.M."/>
            <person name="Loomis W.F."/>
            <person name="Chisholm R.L."/>
            <person name="Shaulsky G."/>
            <person name="Strassmann J.E."/>
            <person name="Queller D.C."/>
            <person name="Kuspa A."/>
            <person name="Grigoriev I.V."/>
        </authorList>
    </citation>
    <scope>NUCLEOTIDE SEQUENCE [LARGE SCALE GENOMIC DNA]</scope>
    <source>
        <strain evidence="2">QSDP1</strain>
    </source>
</reference>
<evidence type="ECO:0000313" key="1">
    <source>
        <dbReference type="EMBL" id="EGC36166.1"/>
    </source>
</evidence>
<dbReference type="EMBL" id="GL871035">
    <property type="protein sequence ID" value="EGC36166.1"/>
    <property type="molecule type" value="Genomic_DNA"/>
</dbReference>
<evidence type="ECO:0000313" key="2">
    <source>
        <dbReference type="Proteomes" id="UP000001064"/>
    </source>
</evidence>
<dbReference type="InParanoid" id="F0ZIQ8"/>
<organism evidence="1 2">
    <name type="scientific">Dictyostelium purpureum</name>
    <name type="common">Slime mold</name>
    <dbReference type="NCBI Taxonomy" id="5786"/>
    <lineage>
        <taxon>Eukaryota</taxon>
        <taxon>Amoebozoa</taxon>
        <taxon>Evosea</taxon>
        <taxon>Eumycetozoa</taxon>
        <taxon>Dictyostelia</taxon>
        <taxon>Dictyosteliales</taxon>
        <taxon>Dictyosteliaceae</taxon>
        <taxon>Dictyostelium</taxon>
    </lineage>
</organism>
<dbReference type="RefSeq" id="XP_003287299.1">
    <property type="nucleotide sequence ID" value="XM_003287251.1"/>
</dbReference>
<dbReference type="KEGG" id="dpp:DICPUDRAFT_78159"/>
<dbReference type="AlphaFoldDB" id="F0ZIQ8"/>